<evidence type="ECO:0000313" key="2">
    <source>
        <dbReference type="Proteomes" id="UP000596661"/>
    </source>
</evidence>
<reference evidence="1" key="2">
    <citation type="submission" date="2021-03" db="UniProtKB">
        <authorList>
            <consortium name="EnsemblPlants"/>
        </authorList>
    </citation>
    <scope>IDENTIFICATION</scope>
</reference>
<accession>A0A803PAA7</accession>
<reference evidence="1" key="1">
    <citation type="submission" date="2018-11" db="EMBL/GenBank/DDBJ databases">
        <authorList>
            <person name="Grassa J C."/>
        </authorList>
    </citation>
    <scope>NUCLEOTIDE SEQUENCE [LARGE SCALE GENOMIC DNA]</scope>
</reference>
<proteinExistence type="predicted"/>
<dbReference type="EMBL" id="UZAU01000266">
    <property type="status" value="NOT_ANNOTATED_CDS"/>
    <property type="molecule type" value="Genomic_DNA"/>
</dbReference>
<dbReference type="Gramene" id="evm.model.03.758">
    <property type="protein sequence ID" value="cds.evm.model.03.758"/>
    <property type="gene ID" value="evm.TU.03.758"/>
</dbReference>
<organism evidence="1 2">
    <name type="scientific">Cannabis sativa</name>
    <name type="common">Hemp</name>
    <name type="synonym">Marijuana</name>
    <dbReference type="NCBI Taxonomy" id="3483"/>
    <lineage>
        <taxon>Eukaryota</taxon>
        <taxon>Viridiplantae</taxon>
        <taxon>Streptophyta</taxon>
        <taxon>Embryophyta</taxon>
        <taxon>Tracheophyta</taxon>
        <taxon>Spermatophyta</taxon>
        <taxon>Magnoliopsida</taxon>
        <taxon>eudicotyledons</taxon>
        <taxon>Gunneridae</taxon>
        <taxon>Pentapetalae</taxon>
        <taxon>rosids</taxon>
        <taxon>fabids</taxon>
        <taxon>Rosales</taxon>
        <taxon>Cannabaceae</taxon>
        <taxon>Cannabis</taxon>
    </lineage>
</organism>
<dbReference type="Proteomes" id="UP000596661">
    <property type="component" value="Chromosome 3"/>
</dbReference>
<protein>
    <submittedName>
        <fullName evidence="1">Uncharacterized protein</fullName>
    </submittedName>
</protein>
<evidence type="ECO:0000313" key="1">
    <source>
        <dbReference type="EnsemblPlants" id="cds.evm.model.03.758"/>
    </source>
</evidence>
<name>A0A803PAA7_CANSA</name>
<keyword evidence="2" id="KW-1185">Reference proteome</keyword>
<dbReference type="AlphaFoldDB" id="A0A803PAA7"/>
<sequence length="101" mass="11621">MGHQFQQQILPQLKVILAAQEQSRNPQEPRDEVITIPRVSKDARSIGIQSEHNYGAALVPTSKFHGNQCLREDLSKEDSQKSIKYEHRLKKLKMPSLMRQS</sequence>
<dbReference type="EnsemblPlants" id="evm.model.03.758">
    <property type="protein sequence ID" value="cds.evm.model.03.758"/>
    <property type="gene ID" value="evm.TU.03.758"/>
</dbReference>